<evidence type="ECO:0000313" key="1">
    <source>
        <dbReference type="EnsemblPlants" id="Bo9g009010.1"/>
    </source>
</evidence>
<keyword evidence="2" id="KW-1185">Reference proteome</keyword>
<name>A0A0D3E0P6_BRAOL</name>
<accession>A0A0D3E0P6</accession>
<reference evidence="1" key="2">
    <citation type="submission" date="2015-03" db="UniProtKB">
        <authorList>
            <consortium name="EnsemblPlants"/>
        </authorList>
    </citation>
    <scope>IDENTIFICATION</scope>
</reference>
<reference evidence="1 2" key="1">
    <citation type="journal article" date="2014" name="Genome Biol.">
        <title>Transcriptome and methylome profiling reveals relics of genome dominance in the mesopolyploid Brassica oleracea.</title>
        <authorList>
            <person name="Parkin I.A."/>
            <person name="Koh C."/>
            <person name="Tang H."/>
            <person name="Robinson S.J."/>
            <person name="Kagale S."/>
            <person name="Clarke W.E."/>
            <person name="Town C.D."/>
            <person name="Nixon J."/>
            <person name="Krishnakumar V."/>
            <person name="Bidwell S.L."/>
            <person name="Denoeud F."/>
            <person name="Belcram H."/>
            <person name="Links M.G."/>
            <person name="Just J."/>
            <person name="Clarke C."/>
            <person name="Bender T."/>
            <person name="Huebert T."/>
            <person name="Mason A.S."/>
            <person name="Pires J.C."/>
            <person name="Barker G."/>
            <person name="Moore J."/>
            <person name="Walley P.G."/>
            <person name="Manoli S."/>
            <person name="Batley J."/>
            <person name="Edwards D."/>
            <person name="Nelson M.N."/>
            <person name="Wang X."/>
            <person name="Paterson A.H."/>
            <person name="King G."/>
            <person name="Bancroft I."/>
            <person name="Chalhoub B."/>
            <person name="Sharpe A.G."/>
        </authorList>
    </citation>
    <scope>NUCLEOTIDE SEQUENCE</scope>
    <source>
        <strain evidence="1 2">cv. TO1000</strain>
    </source>
</reference>
<dbReference type="Proteomes" id="UP000032141">
    <property type="component" value="Chromosome C9"/>
</dbReference>
<proteinExistence type="predicted"/>
<dbReference type="HOGENOM" id="CLU_2565122_0_0_1"/>
<sequence>SPPQLSLATGNRNPRKRIALFVILHPSKSNVYKFMPLTSRVSTLSMSLNWDQNRSETLESKIDSLHQNPGSILRFFWSEPLN</sequence>
<organism evidence="1 2">
    <name type="scientific">Brassica oleracea var. oleracea</name>
    <dbReference type="NCBI Taxonomy" id="109376"/>
    <lineage>
        <taxon>Eukaryota</taxon>
        <taxon>Viridiplantae</taxon>
        <taxon>Streptophyta</taxon>
        <taxon>Embryophyta</taxon>
        <taxon>Tracheophyta</taxon>
        <taxon>Spermatophyta</taxon>
        <taxon>Magnoliopsida</taxon>
        <taxon>eudicotyledons</taxon>
        <taxon>Gunneridae</taxon>
        <taxon>Pentapetalae</taxon>
        <taxon>rosids</taxon>
        <taxon>malvids</taxon>
        <taxon>Brassicales</taxon>
        <taxon>Brassicaceae</taxon>
        <taxon>Brassiceae</taxon>
        <taxon>Brassica</taxon>
    </lineage>
</organism>
<evidence type="ECO:0000313" key="2">
    <source>
        <dbReference type="Proteomes" id="UP000032141"/>
    </source>
</evidence>
<protein>
    <submittedName>
        <fullName evidence="1">Uncharacterized protein</fullName>
    </submittedName>
</protein>
<dbReference type="Gramene" id="Bo9g009010.1">
    <property type="protein sequence ID" value="Bo9g009010.1"/>
    <property type="gene ID" value="Bo9g009010"/>
</dbReference>
<dbReference type="EnsemblPlants" id="Bo9g009010.1">
    <property type="protein sequence ID" value="Bo9g009010.1"/>
    <property type="gene ID" value="Bo9g009010"/>
</dbReference>
<dbReference type="AlphaFoldDB" id="A0A0D3E0P6"/>